<accession>C6LJA9</accession>
<feature type="site" description="Important for catalytic activity, responsible for pKa modulation of the active site Glu and correct orientation of both the proton donor and substrate" evidence="5">
    <location>
        <position position="127"/>
    </location>
</feature>
<comment type="similarity">
    <text evidence="1 6">Belongs to the glycosyl hydrolase 43 family.</text>
</comment>
<dbReference type="STRING" id="168384.SAMN05660368_03212"/>
<dbReference type="GO" id="GO:0005975">
    <property type="term" value="P:carbohydrate metabolic process"/>
    <property type="evidence" value="ECO:0007669"/>
    <property type="project" value="InterPro"/>
</dbReference>
<dbReference type="Proteomes" id="UP000005561">
    <property type="component" value="Unassembled WGS sequence"/>
</dbReference>
<dbReference type="EMBL" id="ACCL02000020">
    <property type="protein sequence ID" value="EET59222.1"/>
    <property type="molecule type" value="Genomic_DNA"/>
</dbReference>
<feature type="domain" description="Beta-xylosidase C-terminal Concanavalin A-like" evidence="7">
    <location>
        <begin position="333"/>
        <end position="531"/>
    </location>
</feature>
<evidence type="ECO:0000256" key="6">
    <source>
        <dbReference type="RuleBase" id="RU361187"/>
    </source>
</evidence>
<feature type="active site" description="Proton donor" evidence="4">
    <location>
        <position position="185"/>
    </location>
</feature>
<dbReference type="Gene3D" id="2.60.120.200">
    <property type="match status" value="1"/>
</dbReference>
<dbReference type="OrthoDB" id="9801455at2"/>
<dbReference type="InterPro" id="IPR023296">
    <property type="entry name" value="Glyco_hydro_beta-prop_sf"/>
</dbReference>
<reference evidence="8" key="1">
    <citation type="submission" date="2009-07" db="EMBL/GenBank/DDBJ databases">
        <authorList>
            <person name="Weinstock G."/>
            <person name="Sodergren E."/>
            <person name="Clifton S."/>
            <person name="Fulton L."/>
            <person name="Fulton B."/>
            <person name="Courtney L."/>
            <person name="Fronick C."/>
            <person name="Harrison M."/>
            <person name="Strong C."/>
            <person name="Farmer C."/>
            <person name="Delahaunty K."/>
            <person name="Markovic C."/>
            <person name="Hall O."/>
            <person name="Minx P."/>
            <person name="Tomlinson C."/>
            <person name="Mitreva M."/>
            <person name="Nelson J."/>
            <person name="Hou S."/>
            <person name="Wollam A."/>
            <person name="Pepin K.H."/>
            <person name="Johnson M."/>
            <person name="Bhonagiri V."/>
            <person name="Nash W.E."/>
            <person name="Warren W."/>
            <person name="Chinwalla A."/>
            <person name="Mardis E.R."/>
            <person name="Wilson R.K."/>
        </authorList>
    </citation>
    <scope>NUCLEOTIDE SEQUENCE [LARGE SCALE GENOMIC DNA]</scope>
    <source>
        <strain evidence="8">DSM 14469</strain>
    </source>
</reference>
<keyword evidence="3 6" id="KW-0326">Glycosidase</keyword>
<evidence type="ECO:0000256" key="2">
    <source>
        <dbReference type="ARBA" id="ARBA00022801"/>
    </source>
</evidence>
<dbReference type="PANTHER" id="PTHR42812">
    <property type="entry name" value="BETA-XYLOSIDASE"/>
    <property type="match status" value="1"/>
</dbReference>
<dbReference type="InterPro" id="IPR041542">
    <property type="entry name" value="GH43_C2"/>
</dbReference>
<dbReference type="AlphaFoldDB" id="C6LJA9"/>
<name>C6LJA9_9FIRM</name>
<dbReference type="SUPFAM" id="SSF75005">
    <property type="entry name" value="Arabinanase/levansucrase/invertase"/>
    <property type="match status" value="1"/>
</dbReference>
<dbReference type="PANTHER" id="PTHR42812:SF12">
    <property type="entry name" value="BETA-XYLOSIDASE-RELATED"/>
    <property type="match status" value="1"/>
</dbReference>
<evidence type="ECO:0000256" key="1">
    <source>
        <dbReference type="ARBA" id="ARBA00009865"/>
    </source>
</evidence>
<evidence type="ECO:0000256" key="5">
    <source>
        <dbReference type="PIRSR" id="PIRSR606710-2"/>
    </source>
</evidence>
<dbReference type="GO" id="GO:0004553">
    <property type="term" value="F:hydrolase activity, hydrolyzing O-glycosyl compounds"/>
    <property type="evidence" value="ECO:0007669"/>
    <property type="project" value="InterPro"/>
</dbReference>
<dbReference type="CDD" id="cd09000">
    <property type="entry name" value="GH43_SXA-like"/>
    <property type="match status" value="1"/>
</dbReference>
<proteinExistence type="inferred from homology"/>
<comment type="caution">
    <text evidence="8">The sequence shown here is derived from an EMBL/GenBank/DDBJ whole genome shotgun (WGS) entry which is preliminary data.</text>
</comment>
<keyword evidence="9" id="KW-1185">Reference proteome</keyword>
<dbReference type="InterPro" id="IPR051795">
    <property type="entry name" value="Glycosyl_Hydrlase_43"/>
</dbReference>
<organism evidence="8 9">
    <name type="scientific">Marvinbryantia formatexigens DSM 14469</name>
    <dbReference type="NCBI Taxonomy" id="478749"/>
    <lineage>
        <taxon>Bacteria</taxon>
        <taxon>Bacillati</taxon>
        <taxon>Bacillota</taxon>
        <taxon>Clostridia</taxon>
        <taxon>Lachnospirales</taxon>
        <taxon>Lachnospiraceae</taxon>
        <taxon>Marvinbryantia</taxon>
    </lineage>
</organism>
<dbReference type="Pfam" id="PF17851">
    <property type="entry name" value="GH43_C2"/>
    <property type="match status" value="1"/>
</dbReference>
<dbReference type="SUPFAM" id="SSF49899">
    <property type="entry name" value="Concanavalin A-like lectins/glucanases"/>
    <property type="match status" value="1"/>
</dbReference>
<evidence type="ECO:0000256" key="3">
    <source>
        <dbReference type="ARBA" id="ARBA00023295"/>
    </source>
</evidence>
<gene>
    <name evidence="8" type="ORF">BRYFOR_08743</name>
</gene>
<evidence type="ECO:0000256" key="4">
    <source>
        <dbReference type="PIRSR" id="PIRSR606710-1"/>
    </source>
</evidence>
<keyword evidence="2 6" id="KW-0378">Hydrolase</keyword>
<dbReference type="Pfam" id="PF04616">
    <property type="entry name" value="Glyco_hydro_43"/>
    <property type="match status" value="1"/>
</dbReference>
<dbReference type="Gene3D" id="2.115.10.20">
    <property type="entry name" value="Glycosyl hydrolase domain, family 43"/>
    <property type="match status" value="1"/>
</dbReference>
<evidence type="ECO:0000313" key="9">
    <source>
        <dbReference type="Proteomes" id="UP000005561"/>
    </source>
</evidence>
<sequence>MKAENPILRGFHPDPSIIRVGEDYYMANSTFEWWPGVRLHHSRDLVHWEMIEYPLNRVSQLDLKGVGASQGIWAPCLTYDKGIFYLVYTVVKSFYCNMYDTANYLVTAENIHGPWSEPTALNNFGFDPSLFHDDDGKKYMVSMVTDHRIPKKYKGRIILQEYDAKAKNMYGPVRYIYTGDRIYLEGPHIVKRDGWYYLFCADTGTGEAHGQSILRAKNIWGPYEWNENNSILTTRDTPDFPLQKAGHCDLVETPEGEWYAVHLCGRPLENRNAKDAPRFSGERRYPLGRETAIQKMEWTSDGWLRLANGTKLPDEKIEVTGLEPYVFGEKTCRDDFKEETLDLEYQSLRIPMDERFLSLKERPGYLRMYGREGLSSKFDQSLIARRWTEFQFEADTKLEFEPNVFKQMAGLICMYDTDNYFYLHVTCDEDLGKCISILKAENKTYTYPVGFVPIKEGKPVYLKVSVDHDKLQFYYGLGEEVYEQIGPVFDASILSDEACLEGWFTGAMVGICCQDLTGSGAYADFDWFTYQEKGE</sequence>
<evidence type="ECO:0000259" key="7">
    <source>
        <dbReference type="Pfam" id="PF17851"/>
    </source>
</evidence>
<dbReference type="eggNOG" id="COG3507">
    <property type="taxonomic scope" value="Bacteria"/>
</dbReference>
<protein>
    <submittedName>
        <fullName evidence="8">Glycosyl hydrolase, family 43</fullName>
    </submittedName>
</protein>
<feature type="active site" description="Proton acceptor" evidence="4">
    <location>
        <position position="14"/>
    </location>
</feature>
<evidence type="ECO:0000313" key="8">
    <source>
        <dbReference type="EMBL" id="EET59222.1"/>
    </source>
</evidence>
<dbReference type="RefSeq" id="WP_006863507.1">
    <property type="nucleotide sequence ID" value="NZ_ACCL02000020.1"/>
</dbReference>
<dbReference type="InterPro" id="IPR013320">
    <property type="entry name" value="ConA-like_dom_sf"/>
</dbReference>
<dbReference type="InterPro" id="IPR006710">
    <property type="entry name" value="Glyco_hydro_43"/>
</dbReference>